<protein>
    <submittedName>
        <fullName evidence="1">Uncharacterized protein</fullName>
    </submittedName>
</protein>
<dbReference type="EMBL" id="LR796335">
    <property type="protein sequence ID" value="CAB4137276.1"/>
    <property type="molecule type" value="Genomic_DNA"/>
</dbReference>
<name>A0A6J5LWF1_9CAUD</name>
<dbReference type="EMBL" id="LR796704">
    <property type="protein sequence ID" value="CAB4161234.1"/>
    <property type="molecule type" value="Genomic_DNA"/>
</dbReference>
<evidence type="ECO:0000313" key="1">
    <source>
        <dbReference type="EMBL" id="CAB4137276.1"/>
    </source>
</evidence>
<accession>A0A6J5LWF1</accession>
<gene>
    <name evidence="1" type="ORF">UFOVP320_20</name>
    <name evidence="2" type="ORF">UFOVP768_42</name>
</gene>
<proteinExistence type="predicted"/>
<reference evidence="1" key="1">
    <citation type="submission" date="2020-04" db="EMBL/GenBank/DDBJ databases">
        <authorList>
            <person name="Chiriac C."/>
            <person name="Salcher M."/>
            <person name="Ghai R."/>
            <person name="Kavagutti S V."/>
        </authorList>
    </citation>
    <scope>NUCLEOTIDE SEQUENCE</scope>
</reference>
<evidence type="ECO:0000313" key="2">
    <source>
        <dbReference type="EMBL" id="CAB4161234.1"/>
    </source>
</evidence>
<sequence length="222" mass="24953">MSKILIDEATVKLVLEAMGLIGADLVCEAAHHEKADRHGIGEPCPIQARWHHAFATLREALVEQPAQQVVDSDEKAGAYMDARLWEFIDMAAAWPKASPDPRTWNHVVVYASKPAQQEPVALPEKTYEFVPTPEPAKWHHPECEGECIACLIERVVQEAYGSQGLGYLQRHLTSPPAQRTWVGLTDREIDNLYCEHHDEYGCQFSATGYERAIEAKLREKNA</sequence>
<organism evidence="1">
    <name type="scientific">uncultured Caudovirales phage</name>
    <dbReference type="NCBI Taxonomy" id="2100421"/>
    <lineage>
        <taxon>Viruses</taxon>
        <taxon>Duplodnaviria</taxon>
        <taxon>Heunggongvirae</taxon>
        <taxon>Uroviricota</taxon>
        <taxon>Caudoviricetes</taxon>
        <taxon>Peduoviridae</taxon>
        <taxon>Maltschvirus</taxon>
        <taxon>Maltschvirus maltsch</taxon>
    </lineage>
</organism>